<comment type="PTM">
    <text evidence="9">Sulfation is important for activity and for the binding to a putative membrane receptor.</text>
</comment>
<evidence type="ECO:0000256" key="9">
    <source>
        <dbReference type="RuleBase" id="RU368031"/>
    </source>
</evidence>
<dbReference type="Proteomes" id="UP000593562">
    <property type="component" value="Unassembled WGS sequence"/>
</dbReference>
<reference evidence="10 11" key="1">
    <citation type="journal article" date="2020" name="Nat. Commun.">
        <title>Genome of Tripterygium wilfordii and identification of cytochrome P450 involved in triptolide biosynthesis.</title>
        <authorList>
            <person name="Tu L."/>
            <person name="Su P."/>
            <person name="Zhang Z."/>
            <person name="Gao L."/>
            <person name="Wang J."/>
            <person name="Hu T."/>
            <person name="Zhou J."/>
            <person name="Zhang Y."/>
            <person name="Zhao Y."/>
            <person name="Liu Y."/>
            <person name="Song Y."/>
            <person name="Tong Y."/>
            <person name="Lu Y."/>
            <person name="Yang J."/>
            <person name="Xu C."/>
            <person name="Jia M."/>
            <person name="Peters R.J."/>
            <person name="Huang L."/>
            <person name="Gao W."/>
        </authorList>
    </citation>
    <scope>NUCLEOTIDE SEQUENCE [LARGE SCALE GENOMIC DNA]</scope>
    <source>
        <strain evidence="11">cv. XIE 37</strain>
        <tissue evidence="10">Leaf</tissue>
    </source>
</reference>
<keyword evidence="3 9" id="KW-0217">Developmental protein</keyword>
<comment type="PTM">
    <text evidence="9">PSK-alpha is produced by endopeptidase digestion. PSK-beta is produced from PSK-alpha by exopeptidase digestion.</text>
</comment>
<dbReference type="GO" id="GO:0030154">
    <property type="term" value="P:cell differentiation"/>
    <property type="evidence" value="ECO:0007669"/>
    <property type="project" value="UniProtKB-UniRule"/>
</dbReference>
<dbReference type="GO" id="GO:0005576">
    <property type="term" value="C:extracellular region"/>
    <property type="evidence" value="ECO:0007669"/>
    <property type="project" value="UniProtKB-SubCell"/>
</dbReference>
<organism evidence="10 11">
    <name type="scientific">Tripterygium wilfordii</name>
    <name type="common">Thunder God vine</name>
    <dbReference type="NCBI Taxonomy" id="458696"/>
    <lineage>
        <taxon>Eukaryota</taxon>
        <taxon>Viridiplantae</taxon>
        <taxon>Streptophyta</taxon>
        <taxon>Embryophyta</taxon>
        <taxon>Tracheophyta</taxon>
        <taxon>Spermatophyta</taxon>
        <taxon>Magnoliopsida</taxon>
        <taxon>eudicotyledons</taxon>
        <taxon>Gunneridae</taxon>
        <taxon>Pentapetalae</taxon>
        <taxon>rosids</taxon>
        <taxon>fabids</taxon>
        <taxon>Celastrales</taxon>
        <taxon>Celastraceae</taxon>
        <taxon>Tripterygium</taxon>
    </lineage>
</organism>
<keyword evidence="8 9" id="KW-0339">Growth factor</keyword>
<sequence>MANVKVATFFILALLLCCSTLSAIAARPEPASADGSLAKTQSRVVEVEHAEESCEGIGEDECLMRRTLAAHIDYIYTQDQSHKP</sequence>
<evidence type="ECO:0000256" key="1">
    <source>
        <dbReference type="ARBA" id="ARBA00004613"/>
    </source>
</evidence>
<dbReference type="GO" id="GO:0008283">
    <property type="term" value="P:cell population proliferation"/>
    <property type="evidence" value="ECO:0007669"/>
    <property type="project" value="UniProtKB-UniRule"/>
</dbReference>
<dbReference type="GO" id="GO:0008083">
    <property type="term" value="F:growth factor activity"/>
    <property type="evidence" value="ECO:0007669"/>
    <property type="project" value="UniProtKB-UniRule"/>
</dbReference>
<evidence type="ECO:0000256" key="4">
    <source>
        <dbReference type="ARBA" id="ARBA00022525"/>
    </source>
</evidence>
<keyword evidence="11" id="KW-1185">Reference proteome</keyword>
<feature type="chain" id="PRO_5031597582" description="Phytosulfokine" evidence="9">
    <location>
        <begin position="27"/>
        <end position="84"/>
    </location>
</feature>
<evidence type="ECO:0000256" key="8">
    <source>
        <dbReference type="ARBA" id="ARBA00023030"/>
    </source>
</evidence>
<evidence type="ECO:0000256" key="5">
    <source>
        <dbReference type="ARBA" id="ARBA00022641"/>
    </source>
</evidence>
<evidence type="ECO:0000256" key="3">
    <source>
        <dbReference type="ARBA" id="ARBA00022473"/>
    </source>
</evidence>
<gene>
    <name evidence="10" type="ORF">HS088_TW03G00012</name>
</gene>
<keyword evidence="4 9" id="KW-0964">Secreted</keyword>
<dbReference type="Pfam" id="PF06404">
    <property type="entry name" value="PSK"/>
    <property type="match status" value="1"/>
</dbReference>
<evidence type="ECO:0000313" key="11">
    <source>
        <dbReference type="Proteomes" id="UP000593562"/>
    </source>
</evidence>
<dbReference type="PANTHER" id="PTHR33285">
    <property type="entry name" value="PHYTOSULFOKINES 3"/>
    <property type="match status" value="1"/>
</dbReference>
<name>A0A7J7DTN8_TRIWF</name>
<protein>
    <recommendedName>
        <fullName evidence="9">Phytosulfokine</fullName>
    </recommendedName>
    <component>
        <recommendedName>
            <fullName evidence="9">Phytosulfokine-alpha</fullName>
            <shortName evidence="9">PSK-alpha</shortName>
            <shortName evidence="9">Phytosulfokine-a</shortName>
        </recommendedName>
    </component>
    <component>
        <recommendedName>
            <fullName evidence="9">Phytosulfokine-beta</fullName>
            <shortName evidence="9">PSK-beta</shortName>
            <shortName evidence="9">Phytosulfokine-b</shortName>
        </recommendedName>
    </component>
</protein>
<evidence type="ECO:0000256" key="7">
    <source>
        <dbReference type="ARBA" id="ARBA00022782"/>
    </source>
</evidence>
<comment type="caution">
    <text evidence="10">The sequence shown here is derived from an EMBL/GenBank/DDBJ whole genome shotgun (WGS) entry which is preliminary data.</text>
</comment>
<comment type="function">
    <text evidence="9">Promotes plant cell differentiation, organogenesis and somatic embryogenesis as well as cell proliferation.</text>
</comment>
<proteinExistence type="inferred from homology"/>
<keyword evidence="5 9" id="KW-0765">Sulfation</keyword>
<keyword evidence="6 9" id="KW-0732">Signal</keyword>
<evidence type="ECO:0000256" key="2">
    <source>
        <dbReference type="ARBA" id="ARBA00010781"/>
    </source>
</evidence>
<comment type="subcellular location">
    <subcellularLocation>
        <location evidence="1 9">Secreted</location>
    </subcellularLocation>
</comment>
<dbReference type="InParanoid" id="A0A7J7DTN8"/>
<evidence type="ECO:0000256" key="6">
    <source>
        <dbReference type="ARBA" id="ARBA00022729"/>
    </source>
</evidence>
<dbReference type="EMBL" id="JAAARO010000003">
    <property type="protein sequence ID" value="KAF5749687.1"/>
    <property type="molecule type" value="Genomic_DNA"/>
</dbReference>
<accession>A0A7J7DTN8</accession>
<feature type="signal peptide" evidence="9">
    <location>
        <begin position="1"/>
        <end position="26"/>
    </location>
</feature>
<dbReference type="InterPro" id="IPR009438">
    <property type="entry name" value="Phytosulfokine"/>
</dbReference>
<dbReference type="FunCoup" id="A0A7J7DTN8">
    <property type="interactions" value="40"/>
</dbReference>
<keyword evidence="7 9" id="KW-0221">Differentiation</keyword>
<dbReference type="PANTHER" id="PTHR33285:SF55">
    <property type="entry name" value="PHYTOSULFOKINES 3"/>
    <property type="match status" value="1"/>
</dbReference>
<comment type="similarity">
    <text evidence="2 9">Belongs to the phytosulfokine family.</text>
</comment>
<evidence type="ECO:0000313" key="10">
    <source>
        <dbReference type="EMBL" id="KAF5749687.1"/>
    </source>
</evidence>
<dbReference type="AlphaFoldDB" id="A0A7J7DTN8"/>